<feature type="transmembrane region" description="Helical" evidence="12">
    <location>
        <begin position="155"/>
        <end position="174"/>
    </location>
</feature>
<evidence type="ECO:0000256" key="8">
    <source>
        <dbReference type="ARBA" id="ARBA00023136"/>
    </source>
</evidence>
<protein>
    <recommendedName>
        <fullName evidence="10">Xylose transport system permease protein XylH</fullName>
    </recommendedName>
</protein>
<feature type="transmembrane region" description="Helical" evidence="12">
    <location>
        <begin position="231"/>
        <end position="252"/>
    </location>
</feature>
<keyword evidence="3" id="KW-1003">Cell membrane</keyword>
<keyword evidence="4" id="KW-0997">Cell inner membrane</keyword>
<sequence length="427" mass="43722">MTAVDTPQTSGPAGGGSGSADIKQVGPREIVHDYLVKVRGGDIGSLPAVLGLLTLIILFSILRPDSFLTSLNVANLINQSAAVVILSMGLVFVLLLGEIDLAAGYTAGTCAGVIGWAATNQGWPVPVALLLGLVAGVVIGAVMGSLVAYLGIPSFVVTLAFFLGLAGLLLRIVGNGKTISYPEGFLIDINNATLPVWLGWAAAIVGLAVYAGSRLLGNLRRRRLELAAEPLLLWGLKSVVLAVLVLAAVAYLSQERAINPAFRSLKGVPAIVLVVVGLLVLLTLLLNRTRWGRHVYAVGGNAEAARRAGINVVWVKVSCFMLTGALAAVAGLTLASRNNGVTGETGGANTLLLAVGAAVIGGTSLFGGKGRMVDAIIGGLLIAVIQNGLLILDQPANIFQMVTGGVLLLAATVDAVSRRRSAATGRG</sequence>
<evidence type="ECO:0000256" key="6">
    <source>
        <dbReference type="ARBA" id="ARBA00022692"/>
    </source>
</evidence>
<feature type="transmembrane region" description="Helical" evidence="12">
    <location>
        <begin position="43"/>
        <end position="62"/>
    </location>
</feature>
<comment type="function">
    <text evidence="9">Part of the binding-protein-dependent transport system for D-xylose. Probably responsible for the translocation of the substrate across the membrane.</text>
</comment>
<feature type="transmembrane region" description="Helical" evidence="12">
    <location>
        <begin position="313"/>
        <end position="335"/>
    </location>
</feature>
<dbReference type="CDD" id="cd06579">
    <property type="entry name" value="TM_PBP1_transp_AraH_like"/>
    <property type="match status" value="1"/>
</dbReference>
<dbReference type="InterPro" id="IPR001851">
    <property type="entry name" value="ABC_transp_permease"/>
</dbReference>
<feature type="transmembrane region" description="Helical" evidence="12">
    <location>
        <begin position="194"/>
        <end position="211"/>
    </location>
</feature>
<feature type="region of interest" description="Disordered" evidence="11">
    <location>
        <begin position="1"/>
        <end position="23"/>
    </location>
</feature>
<name>A0ABP9Q2R9_9ACTN</name>
<evidence type="ECO:0000256" key="10">
    <source>
        <dbReference type="ARBA" id="ARBA00035686"/>
    </source>
</evidence>
<feature type="transmembrane region" description="Helical" evidence="12">
    <location>
        <begin position="74"/>
        <end position="95"/>
    </location>
</feature>
<dbReference type="PANTHER" id="PTHR32196">
    <property type="entry name" value="ABC TRANSPORTER PERMEASE PROTEIN YPHD-RELATED-RELATED"/>
    <property type="match status" value="1"/>
</dbReference>
<keyword evidence="8 12" id="KW-0472">Membrane</keyword>
<evidence type="ECO:0000256" key="9">
    <source>
        <dbReference type="ARBA" id="ARBA00035611"/>
    </source>
</evidence>
<dbReference type="RefSeq" id="WP_345461428.1">
    <property type="nucleotide sequence ID" value="NZ_BAABKG010000004.1"/>
</dbReference>
<keyword evidence="5" id="KW-0762">Sugar transport</keyword>
<evidence type="ECO:0000256" key="5">
    <source>
        <dbReference type="ARBA" id="ARBA00022597"/>
    </source>
</evidence>
<keyword evidence="2" id="KW-0813">Transport</keyword>
<keyword evidence="14" id="KW-1185">Reference proteome</keyword>
<keyword evidence="7 12" id="KW-1133">Transmembrane helix</keyword>
<dbReference type="EMBL" id="BAABKG010000004">
    <property type="protein sequence ID" value="GAA5153111.1"/>
    <property type="molecule type" value="Genomic_DNA"/>
</dbReference>
<organism evidence="13 14">
    <name type="scientific">Nocardioides marinquilinus</name>
    <dbReference type="NCBI Taxonomy" id="1210400"/>
    <lineage>
        <taxon>Bacteria</taxon>
        <taxon>Bacillati</taxon>
        <taxon>Actinomycetota</taxon>
        <taxon>Actinomycetes</taxon>
        <taxon>Propionibacteriales</taxon>
        <taxon>Nocardioidaceae</taxon>
        <taxon>Nocardioides</taxon>
    </lineage>
</organism>
<feature type="transmembrane region" description="Helical" evidence="12">
    <location>
        <begin position="373"/>
        <end position="392"/>
    </location>
</feature>
<evidence type="ECO:0000313" key="13">
    <source>
        <dbReference type="EMBL" id="GAA5153111.1"/>
    </source>
</evidence>
<feature type="transmembrane region" description="Helical" evidence="12">
    <location>
        <begin position="398"/>
        <end position="416"/>
    </location>
</feature>
<proteinExistence type="predicted"/>
<dbReference type="Proteomes" id="UP001500221">
    <property type="component" value="Unassembled WGS sequence"/>
</dbReference>
<gene>
    <name evidence="13" type="ORF">GCM10023340_34580</name>
</gene>
<evidence type="ECO:0000256" key="2">
    <source>
        <dbReference type="ARBA" id="ARBA00022448"/>
    </source>
</evidence>
<evidence type="ECO:0000256" key="12">
    <source>
        <dbReference type="SAM" id="Phobius"/>
    </source>
</evidence>
<keyword evidence="6 12" id="KW-0812">Transmembrane</keyword>
<evidence type="ECO:0000256" key="11">
    <source>
        <dbReference type="SAM" id="MobiDB-lite"/>
    </source>
</evidence>
<comment type="subcellular location">
    <subcellularLocation>
        <location evidence="1">Cell membrane</location>
        <topology evidence="1">Multi-pass membrane protein</topology>
    </subcellularLocation>
</comment>
<accession>A0ABP9Q2R9</accession>
<comment type="caution">
    <text evidence="13">The sequence shown here is derived from an EMBL/GenBank/DDBJ whole genome shotgun (WGS) entry which is preliminary data.</text>
</comment>
<evidence type="ECO:0000256" key="1">
    <source>
        <dbReference type="ARBA" id="ARBA00004651"/>
    </source>
</evidence>
<feature type="transmembrane region" description="Helical" evidence="12">
    <location>
        <begin position="102"/>
        <end position="119"/>
    </location>
</feature>
<dbReference type="PANTHER" id="PTHR32196:SF32">
    <property type="entry name" value="XYLOSE TRANSPORT SYSTEM PERMEASE PROTEIN XYLH"/>
    <property type="match status" value="1"/>
</dbReference>
<feature type="transmembrane region" description="Helical" evidence="12">
    <location>
        <begin position="347"/>
        <end position="366"/>
    </location>
</feature>
<feature type="transmembrane region" description="Helical" evidence="12">
    <location>
        <begin position="125"/>
        <end position="148"/>
    </location>
</feature>
<evidence type="ECO:0000256" key="3">
    <source>
        <dbReference type="ARBA" id="ARBA00022475"/>
    </source>
</evidence>
<reference evidence="14" key="1">
    <citation type="journal article" date="2019" name="Int. J. Syst. Evol. Microbiol.">
        <title>The Global Catalogue of Microorganisms (GCM) 10K type strain sequencing project: providing services to taxonomists for standard genome sequencing and annotation.</title>
        <authorList>
            <consortium name="The Broad Institute Genomics Platform"/>
            <consortium name="The Broad Institute Genome Sequencing Center for Infectious Disease"/>
            <person name="Wu L."/>
            <person name="Ma J."/>
        </authorList>
    </citation>
    <scope>NUCLEOTIDE SEQUENCE [LARGE SCALE GENOMIC DNA]</scope>
    <source>
        <strain evidence="14">JCM 18459</strain>
    </source>
</reference>
<evidence type="ECO:0000256" key="4">
    <source>
        <dbReference type="ARBA" id="ARBA00022519"/>
    </source>
</evidence>
<evidence type="ECO:0000313" key="14">
    <source>
        <dbReference type="Proteomes" id="UP001500221"/>
    </source>
</evidence>
<feature type="transmembrane region" description="Helical" evidence="12">
    <location>
        <begin position="267"/>
        <end position="286"/>
    </location>
</feature>
<evidence type="ECO:0000256" key="7">
    <source>
        <dbReference type="ARBA" id="ARBA00022989"/>
    </source>
</evidence>
<dbReference type="Pfam" id="PF02653">
    <property type="entry name" value="BPD_transp_2"/>
    <property type="match status" value="1"/>
</dbReference>